<evidence type="ECO:0000256" key="1">
    <source>
        <dbReference type="SAM" id="Phobius"/>
    </source>
</evidence>
<keyword evidence="1" id="KW-0812">Transmembrane</keyword>
<keyword evidence="1" id="KW-1133">Transmembrane helix</keyword>
<accession>A0ABR5AD27</accession>
<keyword evidence="3" id="KW-1185">Reference proteome</keyword>
<evidence type="ECO:0008006" key="4">
    <source>
        <dbReference type="Google" id="ProtNLM"/>
    </source>
</evidence>
<dbReference type="Proteomes" id="UP000031967">
    <property type="component" value="Unassembled WGS sequence"/>
</dbReference>
<name>A0ABR5AD27_9BACL</name>
<comment type="caution">
    <text evidence="2">The sequence shown here is derived from an EMBL/GenBank/DDBJ whole genome shotgun (WGS) entry which is preliminary data.</text>
</comment>
<evidence type="ECO:0000313" key="3">
    <source>
        <dbReference type="Proteomes" id="UP000031967"/>
    </source>
</evidence>
<feature type="transmembrane region" description="Helical" evidence="1">
    <location>
        <begin position="35"/>
        <end position="53"/>
    </location>
</feature>
<protein>
    <recommendedName>
        <fullName evidence="4">Holin</fullName>
    </recommendedName>
</protein>
<dbReference type="RefSeq" id="WP_041051443.1">
    <property type="nucleotide sequence ID" value="NZ_JXAK01000066.1"/>
</dbReference>
<gene>
    <name evidence="2" type="ORF">SD70_27125</name>
</gene>
<reference evidence="2 3" key="1">
    <citation type="submission" date="2014-12" db="EMBL/GenBank/DDBJ databases">
        <title>Draft genome sequence of Paenibacillus kamchatkensis strain B-2647.</title>
        <authorList>
            <person name="Karlyshev A.V."/>
            <person name="Kudryashova E.B."/>
        </authorList>
    </citation>
    <scope>NUCLEOTIDE SEQUENCE [LARGE SCALE GENOMIC DNA]</scope>
    <source>
        <strain evidence="2 3">VKM B-2647</strain>
    </source>
</reference>
<sequence length="74" mass="8177">MDWNKLKQPTFIIAVLFSFKLILQPLGIDIPDQQLNAFANGISALVTIIGIFMDHTPKAKTPDQPKQNDTSAPV</sequence>
<keyword evidence="1" id="KW-0472">Membrane</keyword>
<dbReference type="EMBL" id="JXAK01000066">
    <property type="protein sequence ID" value="KIL38292.1"/>
    <property type="molecule type" value="Genomic_DNA"/>
</dbReference>
<proteinExistence type="predicted"/>
<organism evidence="2 3">
    <name type="scientific">Gordoniibacillus kamchatkensis</name>
    <dbReference type="NCBI Taxonomy" id="1590651"/>
    <lineage>
        <taxon>Bacteria</taxon>
        <taxon>Bacillati</taxon>
        <taxon>Bacillota</taxon>
        <taxon>Bacilli</taxon>
        <taxon>Bacillales</taxon>
        <taxon>Paenibacillaceae</taxon>
        <taxon>Gordoniibacillus</taxon>
    </lineage>
</organism>
<feature type="transmembrane region" description="Helical" evidence="1">
    <location>
        <begin position="6"/>
        <end position="23"/>
    </location>
</feature>
<evidence type="ECO:0000313" key="2">
    <source>
        <dbReference type="EMBL" id="KIL38292.1"/>
    </source>
</evidence>